<dbReference type="GO" id="GO:0030170">
    <property type="term" value="F:pyridoxal phosphate binding"/>
    <property type="evidence" value="ECO:0007669"/>
    <property type="project" value="InterPro"/>
</dbReference>
<evidence type="ECO:0000256" key="8">
    <source>
        <dbReference type="PIRSR" id="PIRSR001434-2"/>
    </source>
</evidence>
<dbReference type="InterPro" id="IPR015424">
    <property type="entry name" value="PyrdxlP-dep_Trfase"/>
</dbReference>
<comment type="similarity">
    <text evidence="2 9">Belongs to the trans-sulfuration enzymes family.</text>
</comment>
<evidence type="ECO:0000256" key="5">
    <source>
        <dbReference type="ARBA" id="ARBA00047199"/>
    </source>
</evidence>
<sequence>MAIDYNSYEHYNAAEPREQGSSTRAVHAGTQRRKAFSSLTTPIVQSATFTFEDTADLCDFMDKKIWGDGLDREEYGRYGNPTIWAVEERLAALDGAEDAAIYSSGMAAVTSLLLTVLKSGQHIVMTDDCYRRTRQFCLTVLKKFGIETSVVPMGDYEALEAAIIPKKTRLIISETPTNPYLRVADLERLMEIAKASRVLTMIDTTFATPVNLRPVEWGIDFVLHSATKYLGGHNDILAGVITGRADRLKALKDSRGVFGNVIDPQAAFLLERGIKTLGIRVQQQNRSAQAVAEFLESHPKIERVWYPGLESHPDYEVARSQMTGFGGVVSFEVAGSLEDTSLFIDRCRIPYIAPSLGGVESLIEQPALVSFYELTTEERLKVGIKDNLVRFAIGVEDTDDIIADLDQALAGIPDRRLEVAWEARFRL</sequence>
<evidence type="ECO:0000256" key="1">
    <source>
        <dbReference type="ARBA" id="ARBA00001933"/>
    </source>
</evidence>
<dbReference type="InterPro" id="IPR044639">
    <property type="entry name" value="CGS1/2"/>
</dbReference>
<evidence type="ECO:0000256" key="3">
    <source>
        <dbReference type="ARBA" id="ARBA00022898"/>
    </source>
</evidence>
<protein>
    <recommendedName>
        <fullName evidence="4">homocysteine desulfhydrase</fullName>
        <ecNumber evidence="4">4.4.1.2</ecNumber>
    </recommendedName>
    <alternativeName>
        <fullName evidence="5">Homocysteine desulfhydrase</fullName>
    </alternativeName>
</protein>
<dbReference type="EMBL" id="CP062983">
    <property type="protein sequence ID" value="QPC81010.1"/>
    <property type="molecule type" value="Genomic_DNA"/>
</dbReference>
<comment type="catalytic activity">
    <reaction evidence="6">
        <text>L-homocysteine + H2O = 2-oxobutanoate + hydrogen sulfide + NH4(+) + H(+)</text>
        <dbReference type="Rhea" id="RHEA:14501"/>
        <dbReference type="ChEBI" id="CHEBI:15377"/>
        <dbReference type="ChEBI" id="CHEBI:15378"/>
        <dbReference type="ChEBI" id="CHEBI:16763"/>
        <dbReference type="ChEBI" id="CHEBI:28938"/>
        <dbReference type="ChEBI" id="CHEBI:29919"/>
        <dbReference type="ChEBI" id="CHEBI:58199"/>
        <dbReference type="EC" id="4.4.1.2"/>
    </reaction>
    <physiologicalReaction direction="left-to-right" evidence="6">
        <dbReference type="Rhea" id="RHEA:14502"/>
    </physiologicalReaction>
</comment>
<feature type="modified residue" description="N6-(pyridoxal phosphate)lysine" evidence="8">
    <location>
        <position position="228"/>
    </location>
</feature>
<evidence type="ECO:0000313" key="11">
    <source>
        <dbReference type="Proteomes" id="UP000594468"/>
    </source>
</evidence>
<evidence type="ECO:0000313" key="10">
    <source>
        <dbReference type="EMBL" id="QPC81010.1"/>
    </source>
</evidence>
<keyword evidence="10" id="KW-0808">Transferase</keyword>
<dbReference type="Pfam" id="PF01053">
    <property type="entry name" value="Cys_Met_Meta_PP"/>
    <property type="match status" value="1"/>
</dbReference>
<comment type="catalytic activity">
    <reaction evidence="7">
        <text>L-methionine + H2O = methanethiol + 2-oxobutanoate + NH4(+)</text>
        <dbReference type="Rhea" id="RHEA:23800"/>
        <dbReference type="ChEBI" id="CHEBI:15377"/>
        <dbReference type="ChEBI" id="CHEBI:16007"/>
        <dbReference type="ChEBI" id="CHEBI:16763"/>
        <dbReference type="ChEBI" id="CHEBI:28938"/>
        <dbReference type="ChEBI" id="CHEBI:57844"/>
        <dbReference type="EC" id="4.4.1.11"/>
    </reaction>
    <physiologicalReaction direction="left-to-right" evidence="7">
        <dbReference type="Rhea" id="RHEA:23801"/>
    </physiologicalReaction>
</comment>
<dbReference type="InterPro" id="IPR015422">
    <property type="entry name" value="PyrdxlP-dep_Trfase_small"/>
</dbReference>
<dbReference type="KEGG" id="pmet:G4Y79_14995"/>
<dbReference type="GO" id="GO:0009086">
    <property type="term" value="P:methionine biosynthetic process"/>
    <property type="evidence" value="ECO:0007669"/>
    <property type="project" value="InterPro"/>
</dbReference>
<evidence type="ECO:0000256" key="6">
    <source>
        <dbReference type="ARBA" id="ARBA00048780"/>
    </source>
</evidence>
<dbReference type="FunFam" id="3.90.1150.10:FF:000033">
    <property type="entry name" value="Cystathionine gamma-synthase"/>
    <property type="match status" value="1"/>
</dbReference>
<dbReference type="Gene3D" id="3.90.1150.10">
    <property type="entry name" value="Aspartate Aminotransferase, domain 1"/>
    <property type="match status" value="1"/>
</dbReference>
<dbReference type="AlphaFoldDB" id="A0A7S8E622"/>
<evidence type="ECO:0000256" key="2">
    <source>
        <dbReference type="ARBA" id="ARBA00009077"/>
    </source>
</evidence>
<reference evidence="10 11" key="1">
    <citation type="submission" date="2020-02" db="EMBL/GenBank/DDBJ databases">
        <authorList>
            <person name="Zheng R.K."/>
            <person name="Sun C.M."/>
        </authorList>
    </citation>
    <scope>NUCLEOTIDE SEQUENCE [LARGE SCALE GENOMIC DNA]</scope>
    <source>
        <strain evidence="11">rifampicinis</strain>
    </source>
</reference>
<dbReference type="PROSITE" id="PS00868">
    <property type="entry name" value="CYS_MET_METAB_PP"/>
    <property type="match status" value="1"/>
</dbReference>
<proteinExistence type="inferred from homology"/>
<organism evidence="10 11">
    <name type="scientific">Phototrophicus methaneseepsis</name>
    <dbReference type="NCBI Taxonomy" id="2710758"/>
    <lineage>
        <taxon>Bacteria</taxon>
        <taxon>Bacillati</taxon>
        <taxon>Chloroflexota</taxon>
        <taxon>Candidatus Thermofontia</taxon>
        <taxon>Phototrophicales</taxon>
        <taxon>Phototrophicaceae</taxon>
        <taxon>Phototrophicus</taxon>
    </lineage>
</organism>
<keyword evidence="11" id="KW-1185">Reference proteome</keyword>
<dbReference type="Proteomes" id="UP000594468">
    <property type="component" value="Chromosome"/>
</dbReference>
<dbReference type="GO" id="GO:0018826">
    <property type="term" value="F:methionine gamma-lyase activity"/>
    <property type="evidence" value="ECO:0007669"/>
    <property type="project" value="UniProtKB-EC"/>
</dbReference>
<gene>
    <name evidence="10" type="ORF">G4Y79_14995</name>
</gene>
<dbReference type="GO" id="GO:0047982">
    <property type="term" value="F:homocysteine desulfhydrase activity"/>
    <property type="evidence" value="ECO:0007669"/>
    <property type="project" value="UniProtKB-EC"/>
</dbReference>
<dbReference type="FunFam" id="3.40.640.10:FF:000046">
    <property type="entry name" value="Cystathionine gamma-lyase"/>
    <property type="match status" value="1"/>
</dbReference>
<evidence type="ECO:0000256" key="4">
    <source>
        <dbReference type="ARBA" id="ARBA00047175"/>
    </source>
</evidence>
<dbReference type="CDD" id="cd00614">
    <property type="entry name" value="CGS_like"/>
    <property type="match status" value="1"/>
</dbReference>
<dbReference type="PANTHER" id="PTHR43379:SF1">
    <property type="entry name" value="CYSTATHIONINE GAMMA-SYNTHASE 1, CHLOROPLASTIC-RELATED"/>
    <property type="match status" value="1"/>
</dbReference>
<dbReference type="PANTHER" id="PTHR43379">
    <property type="entry name" value="CYSTATHIONINE GAMMA-SYNTHASE"/>
    <property type="match status" value="1"/>
</dbReference>
<dbReference type="PIRSF" id="PIRSF001434">
    <property type="entry name" value="CGS"/>
    <property type="match status" value="1"/>
</dbReference>
<keyword evidence="3 8" id="KW-0663">Pyridoxal phosphate</keyword>
<evidence type="ECO:0000256" key="7">
    <source>
        <dbReference type="ARBA" id="ARBA00052699"/>
    </source>
</evidence>
<dbReference type="GO" id="GO:0003962">
    <property type="term" value="F:cystathionine gamma-synthase activity"/>
    <property type="evidence" value="ECO:0007669"/>
    <property type="project" value="InterPro"/>
</dbReference>
<evidence type="ECO:0000256" key="9">
    <source>
        <dbReference type="RuleBase" id="RU362118"/>
    </source>
</evidence>
<dbReference type="RefSeq" id="WP_195169083.1">
    <property type="nucleotide sequence ID" value="NZ_CP062983.1"/>
</dbReference>
<dbReference type="InterPro" id="IPR054542">
    <property type="entry name" value="Cys_met_metab_PP"/>
</dbReference>
<dbReference type="GO" id="GO:0019346">
    <property type="term" value="P:transsulfuration"/>
    <property type="evidence" value="ECO:0007669"/>
    <property type="project" value="InterPro"/>
</dbReference>
<dbReference type="InterPro" id="IPR000277">
    <property type="entry name" value="Cys/Met-Metab_PyrdxlP-dep_enz"/>
</dbReference>
<dbReference type="EC" id="4.4.1.2" evidence="4"/>
<comment type="cofactor">
    <cofactor evidence="1 9">
        <name>pyridoxal 5'-phosphate</name>
        <dbReference type="ChEBI" id="CHEBI:597326"/>
    </cofactor>
</comment>
<dbReference type="SUPFAM" id="SSF53383">
    <property type="entry name" value="PLP-dependent transferases"/>
    <property type="match status" value="1"/>
</dbReference>
<dbReference type="Gene3D" id="3.40.640.10">
    <property type="entry name" value="Type I PLP-dependent aspartate aminotransferase-like (Major domain)"/>
    <property type="match status" value="1"/>
</dbReference>
<accession>A0A7S8E622</accession>
<dbReference type="InterPro" id="IPR015421">
    <property type="entry name" value="PyrdxlP-dep_Trfase_major"/>
</dbReference>
<name>A0A7S8E622_9CHLR</name>